<proteinExistence type="predicted"/>
<protein>
    <recommendedName>
        <fullName evidence="4">Ig-like domain-containing protein</fullName>
    </recommendedName>
</protein>
<name>A0ABP4GJ36_9ACTN</name>
<dbReference type="PROSITE" id="PS51318">
    <property type="entry name" value="TAT"/>
    <property type="match status" value="1"/>
</dbReference>
<feature type="signal peptide" evidence="1">
    <location>
        <begin position="1"/>
        <end position="34"/>
    </location>
</feature>
<evidence type="ECO:0000256" key="1">
    <source>
        <dbReference type="SAM" id="SignalP"/>
    </source>
</evidence>
<dbReference type="InterPro" id="IPR006311">
    <property type="entry name" value="TAT_signal"/>
</dbReference>
<keyword evidence="1" id="KW-0732">Signal</keyword>
<keyword evidence="3" id="KW-1185">Reference proteome</keyword>
<dbReference type="RefSeq" id="WP_344439691.1">
    <property type="nucleotide sequence ID" value="NZ_BAAALF010000010.1"/>
</dbReference>
<evidence type="ECO:0000313" key="2">
    <source>
        <dbReference type="EMBL" id="GAA1222038.1"/>
    </source>
</evidence>
<accession>A0ABP4GJ36</accession>
<reference evidence="3" key="1">
    <citation type="journal article" date="2019" name="Int. J. Syst. Evol. Microbiol.">
        <title>The Global Catalogue of Microorganisms (GCM) 10K type strain sequencing project: providing services to taxonomists for standard genome sequencing and annotation.</title>
        <authorList>
            <consortium name="The Broad Institute Genomics Platform"/>
            <consortium name="The Broad Institute Genome Sequencing Center for Infectious Disease"/>
            <person name="Wu L."/>
            <person name="Ma J."/>
        </authorList>
    </citation>
    <scope>NUCLEOTIDE SEQUENCE [LARGE SCALE GENOMIC DNA]</scope>
    <source>
        <strain evidence="3">JCM 13004</strain>
    </source>
</reference>
<sequence>MHTDTARPGRLALLGAGAALVLGAVLAAAPAAQAAPAQHAVAASMFCYSEPIGGPQSLGHVDCTLQTSGVGAVSVSWSVSNYYAVLYSGPTELDVSCGHSLTGVLVTATVTDSTGARTSTSRSTSCQAGETR</sequence>
<gene>
    <name evidence="2" type="ORF">GCM10009665_10320</name>
</gene>
<organism evidence="2 3">
    <name type="scientific">Kitasatospora nipponensis</name>
    <dbReference type="NCBI Taxonomy" id="258049"/>
    <lineage>
        <taxon>Bacteria</taxon>
        <taxon>Bacillati</taxon>
        <taxon>Actinomycetota</taxon>
        <taxon>Actinomycetes</taxon>
        <taxon>Kitasatosporales</taxon>
        <taxon>Streptomycetaceae</taxon>
        <taxon>Kitasatospora</taxon>
    </lineage>
</organism>
<evidence type="ECO:0008006" key="4">
    <source>
        <dbReference type="Google" id="ProtNLM"/>
    </source>
</evidence>
<feature type="chain" id="PRO_5045234272" description="Ig-like domain-containing protein" evidence="1">
    <location>
        <begin position="35"/>
        <end position="132"/>
    </location>
</feature>
<dbReference type="EMBL" id="BAAALF010000010">
    <property type="protein sequence ID" value="GAA1222038.1"/>
    <property type="molecule type" value="Genomic_DNA"/>
</dbReference>
<dbReference type="Proteomes" id="UP001500037">
    <property type="component" value="Unassembled WGS sequence"/>
</dbReference>
<comment type="caution">
    <text evidence="2">The sequence shown here is derived from an EMBL/GenBank/DDBJ whole genome shotgun (WGS) entry which is preliminary data.</text>
</comment>
<evidence type="ECO:0000313" key="3">
    <source>
        <dbReference type="Proteomes" id="UP001500037"/>
    </source>
</evidence>